<dbReference type="GO" id="GO:0005737">
    <property type="term" value="C:cytoplasm"/>
    <property type="evidence" value="ECO:0007669"/>
    <property type="project" value="UniProtKB-SubCell"/>
</dbReference>
<keyword evidence="10" id="KW-0808">Transferase</keyword>
<dbReference type="AlphaFoldDB" id="A0A2U3EDW0"/>
<dbReference type="UniPathway" id="UPA00588">
    <property type="reaction ID" value="UER00646"/>
</dbReference>
<feature type="compositionally biased region" description="Low complexity" evidence="12">
    <location>
        <begin position="716"/>
        <end position="749"/>
    </location>
</feature>
<gene>
    <name evidence="14" type="ORF">PCL_09711</name>
</gene>
<keyword evidence="11" id="KW-0660">Purine salvage</keyword>
<evidence type="ECO:0000256" key="9">
    <source>
        <dbReference type="ARBA" id="ARBA00022676"/>
    </source>
</evidence>
<feature type="region of interest" description="Disordered" evidence="12">
    <location>
        <begin position="714"/>
        <end position="749"/>
    </location>
</feature>
<comment type="catalytic activity">
    <reaction evidence="1">
        <text>AMP + diphosphate = 5-phospho-alpha-D-ribose 1-diphosphate + adenine</text>
        <dbReference type="Rhea" id="RHEA:16609"/>
        <dbReference type="ChEBI" id="CHEBI:16708"/>
        <dbReference type="ChEBI" id="CHEBI:33019"/>
        <dbReference type="ChEBI" id="CHEBI:58017"/>
        <dbReference type="ChEBI" id="CHEBI:456215"/>
        <dbReference type="EC" id="2.4.2.7"/>
    </reaction>
</comment>
<dbReference type="InterPro" id="IPR029057">
    <property type="entry name" value="PRTase-like"/>
</dbReference>
<comment type="function">
    <text evidence="2">Catalyzes a salvage reaction resulting in the formation of AMP, that is energically less costly than de novo synthesis.</text>
</comment>
<evidence type="ECO:0000256" key="12">
    <source>
        <dbReference type="SAM" id="MobiDB-lite"/>
    </source>
</evidence>
<keyword evidence="8" id="KW-0963">Cytoplasm</keyword>
<protein>
    <recommendedName>
        <fullName evidence="7">adenine phosphoribosyltransferase</fullName>
        <ecNumber evidence="7">2.4.2.7</ecNumber>
    </recommendedName>
</protein>
<dbReference type="InterPro" id="IPR005764">
    <property type="entry name" value="Ade_phspho_trans"/>
</dbReference>
<dbReference type="PANTHER" id="PTHR32315">
    <property type="entry name" value="ADENINE PHOSPHORIBOSYLTRANSFERASE"/>
    <property type="match status" value="1"/>
</dbReference>
<evidence type="ECO:0000256" key="1">
    <source>
        <dbReference type="ARBA" id="ARBA00000868"/>
    </source>
</evidence>
<dbReference type="PANTHER" id="PTHR32315:SF3">
    <property type="entry name" value="ADENINE PHOSPHORIBOSYLTRANSFERASE"/>
    <property type="match status" value="1"/>
</dbReference>
<dbReference type="Pfam" id="PF00156">
    <property type="entry name" value="Pribosyltran"/>
    <property type="match status" value="1"/>
</dbReference>
<organism evidence="14 15">
    <name type="scientific">Purpureocillium lilacinum</name>
    <name type="common">Paecilomyces lilacinus</name>
    <dbReference type="NCBI Taxonomy" id="33203"/>
    <lineage>
        <taxon>Eukaryota</taxon>
        <taxon>Fungi</taxon>
        <taxon>Dikarya</taxon>
        <taxon>Ascomycota</taxon>
        <taxon>Pezizomycotina</taxon>
        <taxon>Sordariomycetes</taxon>
        <taxon>Hypocreomycetidae</taxon>
        <taxon>Hypocreales</taxon>
        <taxon>Ophiocordycipitaceae</taxon>
        <taxon>Purpureocillium</taxon>
    </lineage>
</organism>
<dbReference type="GO" id="GO:0002055">
    <property type="term" value="F:adenine binding"/>
    <property type="evidence" value="ECO:0007669"/>
    <property type="project" value="TreeGrafter"/>
</dbReference>
<dbReference type="SUPFAM" id="SSF53271">
    <property type="entry name" value="PRTase-like"/>
    <property type="match status" value="1"/>
</dbReference>
<dbReference type="GO" id="GO:0016208">
    <property type="term" value="F:AMP binding"/>
    <property type="evidence" value="ECO:0007669"/>
    <property type="project" value="TreeGrafter"/>
</dbReference>
<dbReference type="GO" id="GO:0006168">
    <property type="term" value="P:adenine salvage"/>
    <property type="evidence" value="ECO:0007669"/>
    <property type="project" value="InterPro"/>
</dbReference>
<dbReference type="HAMAP" id="MF_00004">
    <property type="entry name" value="Aden_phosphoribosyltr"/>
    <property type="match status" value="1"/>
</dbReference>
<evidence type="ECO:0000256" key="7">
    <source>
        <dbReference type="ARBA" id="ARBA00011893"/>
    </source>
</evidence>
<sequence length="935" mass="100755">MWNRQHGTKAPVIKVRSPHNNNEECGPDRNQLAAQGRKKSSQCYATGSAVRRRPRGADGGPGRRHVRPVDENQGSRSWDVPRWMDVTDVAVNFASRRPNASSACRSGEQRNGDARRRRRRVDIVGQQSVASHGWVPWLTQHTDRHEMRFVTVARRAPVLGGTGPCCRRALVLWWLAAGLLTPSVVSKTHDMLLHGVGRWQAARRRRMGYWQSASHAKDEAMVMCYGKRLANACLIGWSFEALSTSARWGNHGQTWLIHVVLRGMGGLRSGGVAWQGMARHGMACVLTASFSDVVRARRPPIHPPPCPPPASATPRHLLTTSISPGAWLAHRWVPTSAPCGARGFPTMPRLQCQVDVISTAGRRPQGRERRACASRHTDFAQCKARYLLTPRRRLAARCIAVKKIHGWIFFLSASHAASVPSRFFLPHFRLCLDGGKALPACLAGWLRYTHCTCPLTTPCPSIRAFHLTSGSGQPVPPGRYPSDPPITTTPPTYVCCPGADLAVHRSACSAPQRIALNGSPSPTPTSWATPPAPPHHHLSPTVVVAGRRPSVGCPVLRCHRCPPVAVARCAPPELECAGAHTGRHAAFPFTAAQSFKGRLPTLATRPAQALLRPQPPPPAPPLPLPSSAALSWPVPAWLAHVAGGGLSIPAAKNHTPPPFTLLLLLSSPSRFLCFVSHRPPVRVSLSRQPPFSRSSPFPFLPLFPPSLPLLTMTALPPDHAAPESSSSSTLPATTATAAQDASGRQPSSAASAAAELASAKISLRKSLRQFPDFPIPGIDFVDIMPLFANPDAHATLVSALELQIAQTFAQAKPDVIVGLDARGFLFGPGLALRLGVPFAAVRKQGKLPGPCVTAEYVKEYGKDLFQMQEDAIREGQKVLVVDDIIATGGSAKAAADLVAQLKGQVMGYLFILEIPGLNGRDKLGEAPTTILLEDA</sequence>
<dbReference type="InterPro" id="IPR000836">
    <property type="entry name" value="PRTase_dom"/>
</dbReference>
<evidence type="ECO:0000256" key="2">
    <source>
        <dbReference type="ARBA" id="ARBA00003968"/>
    </source>
</evidence>
<dbReference type="NCBIfam" id="NF002636">
    <property type="entry name" value="PRK02304.1-5"/>
    <property type="match status" value="1"/>
</dbReference>
<evidence type="ECO:0000256" key="4">
    <source>
        <dbReference type="ARBA" id="ARBA00004659"/>
    </source>
</evidence>
<feature type="domain" description="Phosphoribosyltransferase" evidence="13">
    <location>
        <begin position="796"/>
        <end position="906"/>
    </location>
</feature>
<name>A0A2U3EDW0_PURLI</name>
<evidence type="ECO:0000256" key="5">
    <source>
        <dbReference type="ARBA" id="ARBA00008391"/>
    </source>
</evidence>
<feature type="region of interest" description="Disordered" evidence="12">
    <location>
        <begin position="97"/>
        <end position="118"/>
    </location>
</feature>
<dbReference type="InterPro" id="IPR050054">
    <property type="entry name" value="UPRTase/APRTase"/>
</dbReference>
<proteinExistence type="inferred from homology"/>
<accession>A0A2U3EDW0</accession>
<dbReference type="GO" id="GO:0044209">
    <property type="term" value="P:AMP salvage"/>
    <property type="evidence" value="ECO:0007669"/>
    <property type="project" value="UniProtKB-UniPathway"/>
</dbReference>
<evidence type="ECO:0000256" key="6">
    <source>
        <dbReference type="ARBA" id="ARBA00011738"/>
    </source>
</evidence>
<evidence type="ECO:0000256" key="10">
    <source>
        <dbReference type="ARBA" id="ARBA00022679"/>
    </source>
</evidence>
<dbReference type="GO" id="GO:0003999">
    <property type="term" value="F:adenine phosphoribosyltransferase activity"/>
    <property type="evidence" value="ECO:0007669"/>
    <property type="project" value="UniProtKB-EC"/>
</dbReference>
<evidence type="ECO:0000259" key="13">
    <source>
        <dbReference type="Pfam" id="PF00156"/>
    </source>
</evidence>
<evidence type="ECO:0000313" key="14">
    <source>
        <dbReference type="EMBL" id="PWI72696.1"/>
    </source>
</evidence>
<dbReference type="EC" id="2.4.2.7" evidence="7"/>
<feature type="region of interest" description="Disordered" evidence="12">
    <location>
        <begin position="1"/>
        <end position="77"/>
    </location>
</feature>
<dbReference type="CDD" id="cd06223">
    <property type="entry name" value="PRTases_typeI"/>
    <property type="match status" value="1"/>
</dbReference>
<comment type="subcellular location">
    <subcellularLocation>
        <location evidence="3">Cytoplasm</location>
    </subcellularLocation>
</comment>
<dbReference type="EMBL" id="LCWV01000005">
    <property type="protein sequence ID" value="PWI72696.1"/>
    <property type="molecule type" value="Genomic_DNA"/>
</dbReference>
<dbReference type="Gene3D" id="3.40.50.2020">
    <property type="match status" value="1"/>
</dbReference>
<dbReference type="Proteomes" id="UP000245956">
    <property type="component" value="Unassembled WGS sequence"/>
</dbReference>
<evidence type="ECO:0000313" key="15">
    <source>
        <dbReference type="Proteomes" id="UP000245956"/>
    </source>
</evidence>
<dbReference type="GO" id="GO:0006166">
    <property type="term" value="P:purine ribonucleoside salvage"/>
    <property type="evidence" value="ECO:0007669"/>
    <property type="project" value="UniProtKB-KW"/>
</dbReference>
<comment type="similarity">
    <text evidence="5">Belongs to the purine/pyrimidine phosphoribosyltransferase family.</text>
</comment>
<comment type="caution">
    <text evidence="14">The sequence shown here is derived from an EMBL/GenBank/DDBJ whole genome shotgun (WGS) entry which is preliminary data.</text>
</comment>
<comment type="subunit">
    <text evidence="6">Homodimer.</text>
</comment>
<evidence type="ECO:0000256" key="3">
    <source>
        <dbReference type="ARBA" id="ARBA00004496"/>
    </source>
</evidence>
<keyword evidence="9" id="KW-0328">Glycosyltransferase</keyword>
<evidence type="ECO:0000256" key="11">
    <source>
        <dbReference type="ARBA" id="ARBA00022726"/>
    </source>
</evidence>
<comment type="pathway">
    <text evidence="4">Purine metabolism; AMP biosynthesis via salvage pathway; AMP from adenine: step 1/1.</text>
</comment>
<dbReference type="FunFam" id="3.40.50.2020:FF:000004">
    <property type="entry name" value="Adenine phosphoribosyltransferase"/>
    <property type="match status" value="1"/>
</dbReference>
<reference evidence="14 15" key="1">
    <citation type="journal article" date="2016" name="Front. Microbiol.">
        <title>Genome and transcriptome sequences reveal the specific parasitism of the nematophagous Purpureocillium lilacinum 36-1.</title>
        <authorList>
            <person name="Xie J."/>
            <person name="Li S."/>
            <person name="Mo C."/>
            <person name="Xiao X."/>
            <person name="Peng D."/>
            <person name="Wang G."/>
            <person name="Xiao Y."/>
        </authorList>
    </citation>
    <scope>NUCLEOTIDE SEQUENCE [LARGE SCALE GENOMIC DNA]</scope>
    <source>
        <strain evidence="14 15">36-1</strain>
    </source>
</reference>
<evidence type="ECO:0000256" key="8">
    <source>
        <dbReference type="ARBA" id="ARBA00022490"/>
    </source>
</evidence>